<dbReference type="AlphaFoldDB" id="A8N5C6"/>
<comment type="caution">
    <text evidence="1">The sequence shown here is derived from an EMBL/GenBank/DDBJ whole genome shotgun (WGS) entry which is preliminary data.</text>
</comment>
<dbReference type="Proteomes" id="UP000001861">
    <property type="component" value="Unassembled WGS sequence"/>
</dbReference>
<dbReference type="KEGG" id="cci:CC1G_04504"/>
<organism evidence="1 2">
    <name type="scientific">Coprinopsis cinerea (strain Okayama-7 / 130 / ATCC MYA-4618 / FGSC 9003)</name>
    <name type="common">Inky cap fungus</name>
    <name type="synonym">Hormographiella aspergillata</name>
    <dbReference type="NCBI Taxonomy" id="240176"/>
    <lineage>
        <taxon>Eukaryota</taxon>
        <taxon>Fungi</taxon>
        <taxon>Dikarya</taxon>
        <taxon>Basidiomycota</taxon>
        <taxon>Agaricomycotina</taxon>
        <taxon>Agaricomycetes</taxon>
        <taxon>Agaricomycetidae</taxon>
        <taxon>Agaricales</taxon>
        <taxon>Agaricineae</taxon>
        <taxon>Psathyrellaceae</taxon>
        <taxon>Coprinopsis</taxon>
    </lineage>
</organism>
<protein>
    <submittedName>
        <fullName evidence="1">Uncharacterized protein</fullName>
    </submittedName>
</protein>
<evidence type="ECO:0000313" key="2">
    <source>
        <dbReference type="Proteomes" id="UP000001861"/>
    </source>
</evidence>
<dbReference type="EMBL" id="AACS02000003">
    <property type="protein sequence ID" value="EAU91736.1"/>
    <property type="molecule type" value="Genomic_DNA"/>
</dbReference>
<gene>
    <name evidence="1" type="ORF">CC1G_04504</name>
</gene>
<dbReference type="STRING" id="240176.A8N5C6"/>
<dbReference type="VEuPathDB" id="FungiDB:CC1G_04504"/>
<accession>A8N5C6</accession>
<sequence length="179" mass="21007">MESLPASFKSLYRLVLRSCSATVLHQPKATRHLRLIYRPVFDAASMMMHEYHRDGTNQERKEEIAKWFAVWNLRMDQTLDLLYNSSQTRGQPHEVTKNLSFLVHSEKRRQWDIEFEYPVWDAKATPTPAQTTKAYKRLEKRKLTHQFNDNSLGALTELVQMAEGRDDLCLGRCVFRGFS</sequence>
<keyword evidence="2" id="KW-1185">Reference proteome</keyword>
<reference evidence="1 2" key="1">
    <citation type="journal article" date="2010" name="Proc. Natl. Acad. Sci. U.S.A.">
        <title>Insights into evolution of multicellular fungi from the assembled chromosomes of the mushroom Coprinopsis cinerea (Coprinus cinereus).</title>
        <authorList>
            <person name="Stajich J.E."/>
            <person name="Wilke S.K."/>
            <person name="Ahren D."/>
            <person name="Au C.H."/>
            <person name="Birren B.W."/>
            <person name="Borodovsky M."/>
            <person name="Burns C."/>
            <person name="Canback B."/>
            <person name="Casselton L.A."/>
            <person name="Cheng C.K."/>
            <person name="Deng J."/>
            <person name="Dietrich F.S."/>
            <person name="Fargo D.C."/>
            <person name="Farman M.L."/>
            <person name="Gathman A.C."/>
            <person name="Goldberg J."/>
            <person name="Guigo R."/>
            <person name="Hoegger P.J."/>
            <person name="Hooker J.B."/>
            <person name="Huggins A."/>
            <person name="James T.Y."/>
            <person name="Kamada T."/>
            <person name="Kilaru S."/>
            <person name="Kodira C."/>
            <person name="Kues U."/>
            <person name="Kupfer D."/>
            <person name="Kwan H.S."/>
            <person name="Lomsadze A."/>
            <person name="Li W."/>
            <person name="Lilly W.W."/>
            <person name="Ma L.J."/>
            <person name="Mackey A.J."/>
            <person name="Manning G."/>
            <person name="Martin F."/>
            <person name="Muraguchi H."/>
            <person name="Natvig D.O."/>
            <person name="Palmerini H."/>
            <person name="Ramesh M.A."/>
            <person name="Rehmeyer C.J."/>
            <person name="Roe B.A."/>
            <person name="Shenoy N."/>
            <person name="Stanke M."/>
            <person name="Ter-Hovhannisyan V."/>
            <person name="Tunlid A."/>
            <person name="Velagapudi R."/>
            <person name="Vision T.J."/>
            <person name="Zeng Q."/>
            <person name="Zolan M.E."/>
            <person name="Pukkila P.J."/>
        </authorList>
    </citation>
    <scope>NUCLEOTIDE SEQUENCE [LARGE SCALE GENOMIC DNA]</scope>
    <source>
        <strain evidence="2">Okayama-7 / 130 / ATCC MYA-4618 / FGSC 9003</strain>
    </source>
</reference>
<dbReference type="GeneID" id="6006509"/>
<dbReference type="OrthoDB" id="2770090at2759"/>
<dbReference type="OMA" id="HEYRRVS"/>
<name>A8N5C6_COPC7</name>
<evidence type="ECO:0000313" key="1">
    <source>
        <dbReference type="EMBL" id="EAU91736.1"/>
    </source>
</evidence>
<dbReference type="eggNOG" id="ENOG502RD8R">
    <property type="taxonomic scope" value="Eukaryota"/>
</dbReference>
<dbReference type="RefSeq" id="XP_001830071.1">
    <property type="nucleotide sequence ID" value="XM_001830019.1"/>
</dbReference>
<dbReference type="InParanoid" id="A8N5C6"/>
<proteinExistence type="predicted"/>